<proteinExistence type="predicted"/>
<dbReference type="PANTHER" id="PTHR32215">
    <property type="entry name" value="CILIA- AND FLAGELLA-ASSOCIATED PROTEIN 57"/>
    <property type="match status" value="1"/>
</dbReference>
<dbReference type="InterPro" id="IPR015943">
    <property type="entry name" value="WD40/YVTN_repeat-like_dom_sf"/>
</dbReference>
<feature type="coiled-coil region" evidence="1">
    <location>
        <begin position="311"/>
        <end position="338"/>
    </location>
</feature>
<dbReference type="SUPFAM" id="SSF82171">
    <property type="entry name" value="DPP6 N-terminal domain-like"/>
    <property type="match status" value="1"/>
</dbReference>
<gene>
    <name evidence="2" type="ORF">TRFO_14133</name>
</gene>
<accession>A0A1J4L0J8</accession>
<organism evidence="2 3">
    <name type="scientific">Tritrichomonas foetus</name>
    <dbReference type="NCBI Taxonomy" id="1144522"/>
    <lineage>
        <taxon>Eukaryota</taxon>
        <taxon>Metamonada</taxon>
        <taxon>Parabasalia</taxon>
        <taxon>Tritrichomonadida</taxon>
        <taxon>Tritrichomonadidae</taxon>
        <taxon>Tritrichomonas</taxon>
    </lineage>
</organism>
<protein>
    <submittedName>
        <fullName evidence="2">Uncharacterized protein</fullName>
    </submittedName>
</protein>
<comment type="caution">
    <text evidence="2">The sequence shown here is derived from an EMBL/GenBank/DDBJ whole genome shotgun (WGS) entry which is preliminary data.</text>
</comment>
<evidence type="ECO:0000313" key="2">
    <source>
        <dbReference type="EMBL" id="OHT15381.1"/>
    </source>
</evidence>
<dbReference type="GeneID" id="94832330"/>
<sequence length="340" mass="37732">MASYTGLRLEPVTALGVNVLPNGTIHWNGSRQLFYPVGLHIRSFSLETNQMQFLFPERFEAGCAEVIKICDVCCTLNGQFIAISEVFRPNFGVLSIYDTETQVAHVHLRHADVQKFLSVTFSNDGGMVAALGFGPEATRVVVWKMGRQVSLAASFVVPSSTKGVAFDPQDSFRVLIFGSTQISTVLINTIDKIQKKIEIDKISNYERFCFVSAVSGLLLVSTEDTLITIMNDEVVEVSKPIKRKIELLKSVRNLVFLVSEGTVYFYKANNCAPFLIPLGPLDLNVKNISDFSPSPDGDLAVAFHDESFVGLLDLNVALKLLKNQKDVEENENMKLNKEQQ</sequence>
<dbReference type="InterPro" id="IPR052993">
    <property type="entry name" value="CFA-57"/>
</dbReference>
<dbReference type="VEuPathDB" id="TrichDB:TRFO_14133"/>
<keyword evidence="3" id="KW-1185">Reference proteome</keyword>
<reference evidence="2" key="1">
    <citation type="submission" date="2016-10" db="EMBL/GenBank/DDBJ databases">
        <authorList>
            <person name="Benchimol M."/>
            <person name="Almeida L.G."/>
            <person name="Vasconcelos A.T."/>
            <person name="Perreira-Neves A."/>
            <person name="Rosa I.A."/>
            <person name="Tasca T."/>
            <person name="Bogo M.R."/>
            <person name="de Souza W."/>
        </authorList>
    </citation>
    <scope>NUCLEOTIDE SEQUENCE [LARGE SCALE GENOMIC DNA]</scope>
    <source>
        <strain evidence="2">K</strain>
    </source>
</reference>
<dbReference type="EMBL" id="MLAK01000229">
    <property type="protein sequence ID" value="OHT15381.1"/>
    <property type="molecule type" value="Genomic_DNA"/>
</dbReference>
<evidence type="ECO:0000256" key="1">
    <source>
        <dbReference type="SAM" id="Coils"/>
    </source>
</evidence>
<dbReference type="AlphaFoldDB" id="A0A1J4L0J8"/>
<dbReference type="Gene3D" id="2.130.10.10">
    <property type="entry name" value="YVTN repeat-like/Quinoprotein amine dehydrogenase"/>
    <property type="match status" value="1"/>
</dbReference>
<dbReference type="PANTHER" id="PTHR32215:SF0">
    <property type="entry name" value="CILIA- AND FLAGELLA-ASSOCIATED PROTEIN 57"/>
    <property type="match status" value="1"/>
</dbReference>
<dbReference type="Proteomes" id="UP000179807">
    <property type="component" value="Unassembled WGS sequence"/>
</dbReference>
<name>A0A1J4L0J8_9EUKA</name>
<dbReference type="RefSeq" id="XP_068368517.1">
    <property type="nucleotide sequence ID" value="XM_068497626.1"/>
</dbReference>
<keyword evidence="1" id="KW-0175">Coiled coil</keyword>
<evidence type="ECO:0000313" key="3">
    <source>
        <dbReference type="Proteomes" id="UP000179807"/>
    </source>
</evidence>